<keyword evidence="4" id="KW-1185">Reference proteome</keyword>
<dbReference type="GO" id="GO:0004175">
    <property type="term" value="F:endopeptidase activity"/>
    <property type="evidence" value="ECO:0007669"/>
    <property type="project" value="UniProtKB-ARBA"/>
</dbReference>
<feature type="transmembrane region" description="Helical" evidence="1">
    <location>
        <begin position="126"/>
        <end position="147"/>
    </location>
</feature>
<dbReference type="RefSeq" id="WP_048128177.1">
    <property type="nucleotide sequence ID" value="NZ_CP009515.1"/>
</dbReference>
<feature type="transmembrane region" description="Helical" evidence="1">
    <location>
        <begin position="72"/>
        <end position="91"/>
    </location>
</feature>
<dbReference type="STRING" id="1434111.MSLAZ_2869"/>
<organism evidence="3 4">
    <name type="scientific">Methanosarcina lacustris Z-7289</name>
    <dbReference type="NCBI Taxonomy" id="1434111"/>
    <lineage>
        <taxon>Archaea</taxon>
        <taxon>Methanobacteriati</taxon>
        <taxon>Methanobacteriota</taxon>
        <taxon>Stenosarchaea group</taxon>
        <taxon>Methanomicrobia</taxon>
        <taxon>Methanosarcinales</taxon>
        <taxon>Methanosarcinaceae</taxon>
        <taxon>Methanosarcina</taxon>
    </lineage>
</organism>
<feature type="transmembrane region" description="Helical" evidence="1">
    <location>
        <begin position="159"/>
        <end position="180"/>
    </location>
</feature>
<dbReference type="AlphaFoldDB" id="A0A0E3WT81"/>
<gene>
    <name evidence="3" type="ORF">MSLAZ_2869</name>
</gene>
<feature type="transmembrane region" description="Helical" evidence="1">
    <location>
        <begin position="192"/>
        <end position="212"/>
    </location>
</feature>
<accession>A0A0E3WT81</accession>
<proteinExistence type="predicted"/>
<feature type="transmembrane region" description="Helical" evidence="1">
    <location>
        <begin position="224"/>
        <end position="243"/>
    </location>
</feature>
<evidence type="ECO:0000313" key="4">
    <source>
        <dbReference type="Proteomes" id="UP000033072"/>
    </source>
</evidence>
<dbReference type="PATRIC" id="fig|1434111.4.peg.3797"/>
<dbReference type="EMBL" id="CP009515">
    <property type="protein sequence ID" value="AKB76130.1"/>
    <property type="molecule type" value="Genomic_DNA"/>
</dbReference>
<feature type="domain" description="CAAX prenyl protease 2/Lysostaphin resistance protein A-like" evidence="2">
    <location>
        <begin position="194"/>
        <end position="285"/>
    </location>
</feature>
<keyword evidence="1" id="KW-1133">Transmembrane helix</keyword>
<keyword evidence="1" id="KW-0472">Membrane</keyword>
<evidence type="ECO:0000313" key="3">
    <source>
        <dbReference type="EMBL" id="AKB76130.1"/>
    </source>
</evidence>
<dbReference type="Pfam" id="PF02517">
    <property type="entry name" value="Rce1-like"/>
    <property type="match status" value="1"/>
</dbReference>
<dbReference type="OrthoDB" id="275779at2157"/>
<sequence length="294" mass="33330">METYESQETQTPEYIEMQTPEYIEMQTPEYGGMHVPENRAKPELKNKGLYLIIPIVAIAFAEFMLYFGRVMVAMEVHAAILLGLSLSMLYIKNEDIQKTYQALILLPVLRLVNLSMPAFYEETLYSFVFIYGLLSIPVTIALTHQGFTREQLGVTFKKIGLYIPLAIIMGLLLGVGEYFIIETNYLIPDLSIPNLLTLTFLMVFLVGLIEELIFRSVLQNRLEVLLGSQGGLILTSVLFGLMHSGYGNIGEVFYTVFVGFIIGYMFYKTRSLPLVAMIHGFINVFLFGVLPHLF</sequence>
<dbReference type="GO" id="GO:0080120">
    <property type="term" value="P:CAAX-box protein maturation"/>
    <property type="evidence" value="ECO:0007669"/>
    <property type="project" value="UniProtKB-ARBA"/>
</dbReference>
<evidence type="ECO:0000256" key="1">
    <source>
        <dbReference type="SAM" id="Phobius"/>
    </source>
</evidence>
<feature type="transmembrane region" description="Helical" evidence="1">
    <location>
        <begin position="249"/>
        <end position="267"/>
    </location>
</feature>
<dbReference type="Proteomes" id="UP000033072">
    <property type="component" value="Chromosome"/>
</dbReference>
<dbReference type="KEGG" id="mls:MSLAZ_2869"/>
<reference evidence="3 4" key="1">
    <citation type="submission" date="2014-07" db="EMBL/GenBank/DDBJ databases">
        <title>Methanogenic archaea and the global carbon cycle.</title>
        <authorList>
            <person name="Henriksen J.R."/>
            <person name="Luke J."/>
            <person name="Reinhart S."/>
            <person name="Benedict M.N."/>
            <person name="Youngblut N.D."/>
            <person name="Metcalf M.E."/>
            <person name="Whitaker R.J."/>
            <person name="Metcalf W.W."/>
        </authorList>
    </citation>
    <scope>NUCLEOTIDE SEQUENCE [LARGE SCALE GENOMIC DNA]</scope>
    <source>
        <strain evidence="3 4">Z-7289</strain>
    </source>
</reference>
<keyword evidence="1" id="KW-0812">Transmembrane</keyword>
<evidence type="ECO:0000259" key="2">
    <source>
        <dbReference type="Pfam" id="PF02517"/>
    </source>
</evidence>
<dbReference type="GeneID" id="24807734"/>
<dbReference type="HOGENOM" id="CLU_071482_0_0_2"/>
<feature type="transmembrane region" description="Helical" evidence="1">
    <location>
        <begin position="103"/>
        <end position="120"/>
    </location>
</feature>
<keyword evidence="3" id="KW-0378">Hydrolase</keyword>
<dbReference type="InterPro" id="IPR003675">
    <property type="entry name" value="Rce1/LyrA-like_dom"/>
</dbReference>
<feature type="transmembrane region" description="Helical" evidence="1">
    <location>
        <begin position="48"/>
        <end position="66"/>
    </location>
</feature>
<protein>
    <submittedName>
        <fullName evidence="3">CAAX amino terminal protease family protein</fullName>
    </submittedName>
</protein>
<dbReference type="GO" id="GO:0006508">
    <property type="term" value="P:proteolysis"/>
    <property type="evidence" value="ECO:0007669"/>
    <property type="project" value="UniProtKB-KW"/>
</dbReference>
<feature type="transmembrane region" description="Helical" evidence="1">
    <location>
        <begin position="274"/>
        <end position="293"/>
    </location>
</feature>
<keyword evidence="3" id="KW-0645">Protease</keyword>
<name>A0A0E3WT81_9EURY</name>